<dbReference type="Proteomes" id="UP000009170">
    <property type="component" value="Unassembled WGS sequence"/>
</dbReference>
<dbReference type="AlphaFoldDB" id="Q015S0"/>
<keyword evidence="2" id="KW-0433">Leucine-rich repeat</keyword>
<dbReference type="InterPro" id="IPR055414">
    <property type="entry name" value="LRR_R13L4/SHOC2-like"/>
</dbReference>
<dbReference type="KEGG" id="ota:OT_ostta07g00940"/>
<dbReference type="Pfam" id="PF23598">
    <property type="entry name" value="LRR_14"/>
    <property type="match status" value="1"/>
</dbReference>
<dbReference type="InterPro" id="IPR050216">
    <property type="entry name" value="LRR_domain-containing"/>
</dbReference>
<dbReference type="Proteomes" id="UP000195557">
    <property type="component" value="Unassembled WGS sequence"/>
</dbReference>
<evidence type="ECO:0000313" key="7">
    <source>
        <dbReference type="Proteomes" id="UP000009170"/>
    </source>
</evidence>
<dbReference type="GeneID" id="9836841"/>
<reference evidence="5 7" key="1">
    <citation type="journal article" date="2006" name="Proc. Natl. Acad. Sci. U.S.A.">
        <title>Genome analysis of the smallest free-living eukaryote Ostreococcus tauri unveils many unique features.</title>
        <authorList>
            <person name="Derelle E."/>
            <person name="Ferraz C."/>
            <person name="Rombauts S."/>
            <person name="Rouze P."/>
            <person name="Worden A.Z."/>
            <person name="Robbens S."/>
            <person name="Partensky F."/>
            <person name="Degroeve S."/>
            <person name="Echeynie S."/>
            <person name="Cooke R."/>
            <person name="Saeys Y."/>
            <person name="Wuyts J."/>
            <person name="Jabbari K."/>
            <person name="Bowler C."/>
            <person name="Panaud O."/>
            <person name="Piegu B."/>
            <person name="Ball S.G."/>
            <person name="Ral J.-P."/>
            <person name="Bouget F.-Y."/>
            <person name="Piganeau G."/>
            <person name="De Baets B."/>
            <person name="Picard A."/>
            <person name="Delseny M."/>
            <person name="Demaille J."/>
            <person name="Van de Peer Y."/>
            <person name="Moreau H."/>
        </authorList>
    </citation>
    <scope>NUCLEOTIDE SEQUENCE [LARGE SCALE GENOMIC DNA]</scope>
    <source>
        <strain evidence="5 7">OTTH0595</strain>
    </source>
</reference>
<accession>Q015S0</accession>
<dbReference type="PANTHER" id="PTHR48051:SF1">
    <property type="entry name" value="RAS SUPPRESSOR PROTEIN 1"/>
    <property type="match status" value="1"/>
</dbReference>
<proteinExistence type="predicted"/>
<gene>
    <name evidence="6" type="ORF">BE221DRAFT_191136</name>
    <name evidence="5" type="ORF">OT_ostta07g00940</name>
</gene>
<evidence type="ECO:0000313" key="6">
    <source>
        <dbReference type="EMBL" id="OUS47544.1"/>
    </source>
</evidence>
<dbReference type="InterPro" id="IPR032675">
    <property type="entry name" value="LRR_dom_sf"/>
</dbReference>
<feature type="domain" description="Disease resistance R13L4/SHOC-2-like LRR" evidence="4">
    <location>
        <begin position="70"/>
        <end position="226"/>
    </location>
</feature>
<dbReference type="GO" id="GO:0005930">
    <property type="term" value="C:axoneme"/>
    <property type="evidence" value="ECO:0007669"/>
    <property type="project" value="UniProtKB-SubCell"/>
</dbReference>
<reference evidence="5" key="2">
    <citation type="journal article" date="2014" name="BMC Genomics">
        <title>An improved genome of the model marine alga Ostreococcus tauri unfolds by assessing Illumina de novo assemblies.</title>
        <authorList>
            <person name="Blanc-Mathieu R."/>
            <person name="Verhelst B."/>
            <person name="Derelle E."/>
            <person name="Rombauts S."/>
            <person name="Bouget F.Y."/>
            <person name="Carre I."/>
            <person name="Chateau A."/>
            <person name="Eyre-Walker A."/>
            <person name="Grimsley N."/>
            <person name="Moreau H."/>
            <person name="Piegu B."/>
            <person name="Rivals E."/>
            <person name="Schackwitz W."/>
            <person name="Van de Peer Y."/>
            <person name="Piganeau G."/>
        </authorList>
    </citation>
    <scope>NUCLEOTIDE SEQUENCE</scope>
    <source>
        <strain evidence="5">RCC4221</strain>
    </source>
</reference>
<dbReference type="Gene3D" id="3.80.10.10">
    <property type="entry name" value="Ribonuclease Inhibitor"/>
    <property type="match status" value="1"/>
</dbReference>
<evidence type="ECO:0000259" key="4">
    <source>
        <dbReference type="Pfam" id="PF23598"/>
    </source>
</evidence>
<dbReference type="RefSeq" id="XP_003080192.1">
    <property type="nucleotide sequence ID" value="XM_003080144.1"/>
</dbReference>
<dbReference type="SUPFAM" id="SSF52058">
    <property type="entry name" value="L domain-like"/>
    <property type="match status" value="1"/>
</dbReference>
<dbReference type="InterPro" id="IPR003591">
    <property type="entry name" value="Leu-rich_rpt_typical-subtyp"/>
</dbReference>
<sequence>MSDAFASFNEAWDDFTARVAAGWDGFFSSTNRRRDESGRIARARATGIVSERDAGHVALPSYACELGEKVRVLDIGQNAIASLEEQALGRLTGTTQARLDGNALRALPRALFDMTRLRTLDVRGNRLRAIPDAIDRLRALEQLNMDDNELETLPASLGRLTRLRRVTASGNKLRDFACAAALGSCDALEVVSFAKNVRMRGAIPSSWSRLERLKEIDVDETAVESVPAEIFSGCVALHTLSARACSNLDIGALKSTPGYDEYDRRRVDKHTKQIESRVLLDSARLDERLG</sequence>
<evidence type="ECO:0000256" key="3">
    <source>
        <dbReference type="ARBA" id="ARBA00022737"/>
    </source>
</evidence>
<dbReference type="OMA" id="INCERNS"/>
<dbReference type="STRING" id="70448.Q015S0"/>
<dbReference type="SMART" id="SM00369">
    <property type="entry name" value="LRR_TYP"/>
    <property type="match status" value="4"/>
</dbReference>
<evidence type="ECO:0000256" key="1">
    <source>
        <dbReference type="ARBA" id="ARBA00004430"/>
    </source>
</evidence>
<accession>A0A1Y5IH98</accession>
<comment type="subcellular location">
    <subcellularLocation>
        <location evidence="1">Cytoplasm</location>
        <location evidence="1">Cytoskeleton</location>
        <location evidence="1">Cilium axoneme</location>
    </subcellularLocation>
</comment>
<dbReference type="EMBL" id="CAID01000007">
    <property type="protein sequence ID" value="CAL54359.1"/>
    <property type="molecule type" value="Genomic_DNA"/>
</dbReference>
<dbReference type="InParanoid" id="Q015S0"/>
<keyword evidence="7" id="KW-1185">Reference proteome</keyword>
<accession>A0A454XPS2</accession>
<dbReference type="OrthoDB" id="2187496at2759"/>
<organism evidence="5 7">
    <name type="scientific">Ostreococcus tauri</name>
    <name type="common">Marine green alga</name>
    <dbReference type="NCBI Taxonomy" id="70448"/>
    <lineage>
        <taxon>Eukaryota</taxon>
        <taxon>Viridiplantae</taxon>
        <taxon>Chlorophyta</taxon>
        <taxon>Mamiellophyceae</taxon>
        <taxon>Mamiellales</taxon>
        <taxon>Bathycoccaceae</taxon>
        <taxon>Ostreococcus</taxon>
    </lineage>
</organism>
<dbReference type="PANTHER" id="PTHR48051">
    <property type="match status" value="1"/>
</dbReference>
<protein>
    <submittedName>
        <fullName evidence="6">Leucine-rich repeat protein</fullName>
    </submittedName>
    <submittedName>
        <fullName evidence="5">Leucine-rich repeat, typical subtype</fullName>
    </submittedName>
</protein>
<name>Q015S0_OSTTA</name>
<reference evidence="6" key="3">
    <citation type="submission" date="2017-04" db="EMBL/GenBank/DDBJ databases">
        <title>Population genomics of picophytoplankton unveils novel chromosome hypervariability.</title>
        <authorList>
            <consortium name="DOE Joint Genome Institute"/>
            <person name="Blanc-Mathieu R."/>
            <person name="Krasovec M."/>
            <person name="Hebrard M."/>
            <person name="Yau S."/>
            <person name="Desgranges E."/>
            <person name="Martin J."/>
            <person name="Schackwitz W."/>
            <person name="Kuo A."/>
            <person name="Salin G."/>
            <person name="Donnadieu C."/>
            <person name="Desdevises Y."/>
            <person name="Sanchez-Ferandin S."/>
            <person name="Moreau H."/>
            <person name="Rivals E."/>
            <person name="Grigoriev I.V."/>
            <person name="Grimsley N."/>
            <person name="Eyre-Walker A."/>
            <person name="Piganeau G."/>
        </authorList>
    </citation>
    <scope>NUCLEOTIDE SEQUENCE [LARGE SCALE GENOMIC DNA]</scope>
    <source>
        <strain evidence="6">RCC 1115</strain>
    </source>
</reference>
<keyword evidence="3" id="KW-0677">Repeat</keyword>
<evidence type="ECO:0000256" key="2">
    <source>
        <dbReference type="ARBA" id="ARBA00022614"/>
    </source>
</evidence>
<dbReference type="EMBL" id="KZ155778">
    <property type="protein sequence ID" value="OUS47544.1"/>
    <property type="molecule type" value="Genomic_DNA"/>
</dbReference>
<evidence type="ECO:0000313" key="5">
    <source>
        <dbReference type="EMBL" id="CAL54359.1"/>
    </source>
</evidence>